<name>Q4L394_STAHJ</name>
<protein>
    <recommendedName>
        <fullName evidence="1">SAP domain-containing protein</fullName>
    </recommendedName>
</protein>
<dbReference type="Proteomes" id="UP000000543">
    <property type="component" value="Chromosome"/>
</dbReference>
<dbReference type="OrthoDB" id="2414597at2"/>
<sequence>MNENIQKHNKVLVSEVKDDNNNNIHNSDLNANDILILHLNKNRKVGKEVKNHFYLLENQINVDKILNKLINLGFLDIKSNFDVSLPYLKVPELKDILKEYKLKLGGNKPELIERVKTNIDENAIELPQVYVPTSKGNEIIGETEYILHFYNSPIISLGSAHKIAKEVLNVDDKIEYIVKSRLLCKMLYNVFTISTYQN</sequence>
<dbReference type="PROSITE" id="PS50800">
    <property type="entry name" value="SAP"/>
    <property type="match status" value="1"/>
</dbReference>
<dbReference type="InterPro" id="IPR003034">
    <property type="entry name" value="SAP_dom"/>
</dbReference>
<reference evidence="2 3" key="1">
    <citation type="journal article" date="2005" name="J. Bacteriol.">
        <title>Whole-genome sequencing of Staphylococcus haemolyticus uncovers the extreme plasticity of its genome and the evolution of human-colonizing staphylococcal species.</title>
        <authorList>
            <person name="Takeuchi F."/>
            <person name="Watanabe S."/>
            <person name="Baba T."/>
            <person name="Yuzawa H."/>
            <person name="Ito T."/>
            <person name="Morimoto Y."/>
            <person name="Kuroda M."/>
            <person name="Cui L."/>
            <person name="Takahashi M."/>
            <person name="Ankai A."/>
            <person name="Baba S."/>
            <person name="Fukui S."/>
            <person name="Lee J.C."/>
            <person name="Hiramatsu K."/>
        </authorList>
    </citation>
    <scope>NUCLEOTIDE SEQUENCE [LARGE SCALE GENOMIC DNA]</scope>
    <source>
        <strain evidence="2 3">JCSC1435</strain>
    </source>
</reference>
<organism evidence="2 3">
    <name type="scientific">Staphylococcus haemolyticus (strain JCSC1435)</name>
    <dbReference type="NCBI Taxonomy" id="279808"/>
    <lineage>
        <taxon>Bacteria</taxon>
        <taxon>Bacillati</taxon>
        <taxon>Bacillota</taxon>
        <taxon>Bacilli</taxon>
        <taxon>Bacillales</taxon>
        <taxon>Staphylococcaceae</taxon>
        <taxon>Staphylococcus</taxon>
    </lineage>
</organism>
<evidence type="ECO:0000313" key="3">
    <source>
        <dbReference type="Proteomes" id="UP000000543"/>
    </source>
</evidence>
<dbReference type="SUPFAM" id="SSF68906">
    <property type="entry name" value="SAP domain"/>
    <property type="match status" value="1"/>
</dbReference>
<dbReference type="Gene3D" id="1.10.720.30">
    <property type="entry name" value="SAP domain"/>
    <property type="match status" value="1"/>
</dbReference>
<dbReference type="EMBL" id="AP006716">
    <property type="protein sequence ID" value="BAE05883.1"/>
    <property type="molecule type" value="Genomic_DNA"/>
</dbReference>
<accession>Q4L394</accession>
<dbReference type="eggNOG" id="ENOG5032VFS">
    <property type="taxonomic scope" value="Bacteria"/>
</dbReference>
<proteinExistence type="predicted"/>
<evidence type="ECO:0000259" key="1">
    <source>
        <dbReference type="PROSITE" id="PS50800"/>
    </source>
</evidence>
<dbReference type="Pfam" id="PF02037">
    <property type="entry name" value="SAP"/>
    <property type="match status" value="1"/>
</dbReference>
<feature type="domain" description="SAP" evidence="1">
    <location>
        <begin position="85"/>
        <end position="119"/>
    </location>
</feature>
<dbReference type="HOGENOM" id="CLU_1377393_0_0_9"/>
<dbReference type="AlphaFoldDB" id="Q4L394"/>
<dbReference type="InterPro" id="IPR036361">
    <property type="entry name" value="SAP_dom_sf"/>
</dbReference>
<gene>
    <name evidence="2" type="ordered locus">SH2574</name>
</gene>
<dbReference type="KEGG" id="sha:SH2574"/>
<evidence type="ECO:0000313" key="2">
    <source>
        <dbReference type="EMBL" id="BAE05883.1"/>
    </source>
</evidence>
<dbReference type="SMART" id="SM00513">
    <property type="entry name" value="SAP"/>
    <property type="match status" value="1"/>
</dbReference>